<dbReference type="STRING" id="1051891.A0A0C3LR91"/>
<evidence type="ECO:0000259" key="3">
    <source>
        <dbReference type="Pfam" id="PF03061"/>
    </source>
</evidence>
<dbReference type="PANTHER" id="PTHR21660:SF1">
    <property type="entry name" value="ACYL-COENZYME A THIOESTERASE 13"/>
    <property type="match status" value="1"/>
</dbReference>
<organism evidence="4 5">
    <name type="scientific">Tulasnella calospora MUT 4182</name>
    <dbReference type="NCBI Taxonomy" id="1051891"/>
    <lineage>
        <taxon>Eukaryota</taxon>
        <taxon>Fungi</taxon>
        <taxon>Dikarya</taxon>
        <taxon>Basidiomycota</taxon>
        <taxon>Agaricomycotina</taxon>
        <taxon>Agaricomycetes</taxon>
        <taxon>Cantharellales</taxon>
        <taxon>Tulasnellaceae</taxon>
        <taxon>Tulasnella</taxon>
    </lineage>
</organism>
<keyword evidence="5" id="KW-1185">Reference proteome</keyword>
<evidence type="ECO:0000256" key="2">
    <source>
        <dbReference type="ARBA" id="ARBA00022801"/>
    </source>
</evidence>
<gene>
    <name evidence="4" type="ORF">M407DRAFT_214010</name>
</gene>
<dbReference type="SUPFAM" id="SSF54637">
    <property type="entry name" value="Thioesterase/thiol ester dehydrase-isomerase"/>
    <property type="match status" value="1"/>
</dbReference>
<evidence type="ECO:0000256" key="1">
    <source>
        <dbReference type="ARBA" id="ARBA00008324"/>
    </source>
</evidence>
<accession>A0A0C3LR91</accession>
<feature type="domain" description="Thioesterase" evidence="3">
    <location>
        <begin position="56"/>
        <end position="130"/>
    </location>
</feature>
<dbReference type="PANTHER" id="PTHR21660">
    <property type="entry name" value="THIOESTERASE SUPERFAMILY MEMBER-RELATED"/>
    <property type="match status" value="1"/>
</dbReference>
<reference evidence="4 5" key="1">
    <citation type="submission" date="2014-04" db="EMBL/GenBank/DDBJ databases">
        <authorList>
            <consortium name="DOE Joint Genome Institute"/>
            <person name="Kuo A."/>
            <person name="Girlanda M."/>
            <person name="Perotto S."/>
            <person name="Kohler A."/>
            <person name="Nagy L.G."/>
            <person name="Floudas D."/>
            <person name="Copeland A."/>
            <person name="Barry K.W."/>
            <person name="Cichocki N."/>
            <person name="Veneault-Fourrey C."/>
            <person name="LaButti K."/>
            <person name="Lindquist E.A."/>
            <person name="Lipzen A."/>
            <person name="Lundell T."/>
            <person name="Morin E."/>
            <person name="Murat C."/>
            <person name="Sun H."/>
            <person name="Tunlid A."/>
            <person name="Henrissat B."/>
            <person name="Grigoriev I.V."/>
            <person name="Hibbett D.S."/>
            <person name="Martin F."/>
            <person name="Nordberg H.P."/>
            <person name="Cantor M.N."/>
            <person name="Hua S.X."/>
        </authorList>
    </citation>
    <scope>NUCLEOTIDE SEQUENCE [LARGE SCALE GENOMIC DNA]</scope>
    <source>
        <strain evidence="4 5">MUT 4182</strain>
    </source>
</reference>
<keyword evidence="2" id="KW-0378">Hydrolase</keyword>
<evidence type="ECO:0000313" key="5">
    <source>
        <dbReference type="Proteomes" id="UP000054248"/>
    </source>
</evidence>
<dbReference type="GO" id="GO:0047617">
    <property type="term" value="F:fatty acyl-CoA hydrolase activity"/>
    <property type="evidence" value="ECO:0007669"/>
    <property type="project" value="InterPro"/>
</dbReference>
<dbReference type="EMBL" id="KN823073">
    <property type="protein sequence ID" value="KIO23907.1"/>
    <property type="molecule type" value="Genomic_DNA"/>
</dbReference>
<dbReference type="InterPro" id="IPR029069">
    <property type="entry name" value="HotDog_dom_sf"/>
</dbReference>
<evidence type="ECO:0000313" key="4">
    <source>
        <dbReference type="EMBL" id="KIO23907.1"/>
    </source>
</evidence>
<dbReference type="Proteomes" id="UP000054248">
    <property type="component" value="Unassembled WGS sequence"/>
</dbReference>
<dbReference type="OrthoDB" id="46529at2759"/>
<dbReference type="InterPro" id="IPR039298">
    <property type="entry name" value="ACOT13"/>
</dbReference>
<name>A0A0C3LR91_9AGAM</name>
<dbReference type="AlphaFoldDB" id="A0A0C3LR91"/>
<dbReference type="Gene3D" id="3.10.129.10">
    <property type="entry name" value="Hotdog Thioesterase"/>
    <property type="match status" value="1"/>
</dbReference>
<sequence length="168" mass="18274">MTACLRFTKRVWKFRRLRGSGVDPALAVFKLEIQKALPGRVEATLKIDDSNREYSLVHGGLIMTLTDTIGSLVVSSKGMFYSGVSLDISTSFPSTAGKTGDTLHMTGTLVKMGRSMAFTKVEFTTPEGKPVAYGQHTKFVGNVNREHNVTFTPDGEHEQPSVSGSSQT</sequence>
<reference evidence="5" key="2">
    <citation type="submission" date="2015-01" db="EMBL/GenBank/DDBJ databases">
        <title>Evolutionary Origins and Diversification of the Mycorrhizal Mutualists.</title>
        <authorList>
            <consortium name="DOE Joint Genome Institute"/>
            <consortium name="Mycorrhizal Genomics Consortium"/>
            <person name="Kohler A."/>
            <person name="Kuo A."/>
            <person name="Nagy L.G."/>
            <person name="Floudas D."/>
            <person name="Copeland A."/>
            <person name="Barry K.W."/>
            <person name="Cichocki N."/>
            <person name="Veneault-Fourrey C."/>
            <person name="LaButti K."/>
            <person name="Lindquist E.A."/>
            <person name="Lipzen A."/>
            <person name="Lundell T."/>
            <person name="Morin E."/>
            <person name="Murat C."/>
            <person name="Riley R."/>
            <person name="Ohm R."/>
            <person name="Sun H."/>
            <person name="Tunlid A."/>
            <person name="Henrissat B."/>
            <person name="Grigoriev I.V."/>
            <person name="Hibbett D.S."/>
            <person name="Martin F."/>
        </authorList>
    </citation>
    <scope>NUCLEOTIDE SEQUENCE [LARGE SCALE GENOMIC DNA]</scope>
    <source>
        <strain evidence="5">MUT 4182</strain>
    </source>
</reference>
<dbReference type="Pfam" id="PF03061">
    <property type="entry name" value="4HBT"/>
    <property type="match status" value="1"/>
</dbReference>
<comment type="similarity">
    <text evidence="1">Belongs to the thioesterase PaaI family.</text>
</comment>
<dbReference type="InterPro" id="IPR006683">
    <property type="entry name" value="Thioestr_dom"/>
</dbReference>
<dbReference type="HOGENOM" id="CLU_089876_12_1_1"/>
<dbReference type="CDD" id="cd03443">
    <property type="entry name" value="PaaI_thioesterase"/>
    <property type="match status" value="1"/>
</dbReference>
<protein>
    <recommendedName>
        <fullName evidence="3">Thioesterase domain-containing protein</fullName>
    </recommendedName>
</protein>
<proteinExistence type="inferred from homology"/>